<dbReference type="GO" id="GO:0007155">
    <property type="term" value="P:cell adhesion"/>
    <property type="evidence" value="ECO:0007669"/>
    <property type="project" value="InterPro"/>
</dbReference>
<feature type="transmembrane region" description="Helical" evidence="5">
    <location>
        <begin position="6"/>
        <end position="25"/>
    </location>
</feature>
<evidence type="ECO:0000256" key="5">
    <source>
        <dbReference type="SAM" id="Phobius"/>
    </source>
</evidence>
<dbReference type="InterPro" id="IPR050492">
    <property type="entry name" value="Bact_metal-bind_prot9"/>
</dbReference>
<dbReference type="PRINTS" id="PR00691">
    <property type="entry name" value="ADHESINB"/>
</dbReference>
<sequence length="113" mass="12650">MKKILFSIEVVVIIGLGIFTVANSTQKLKKDSKRLTVVTTLFPLYDFVKIIGQDKVEVSLLLPPGVEAHSFEPKPSDIVRINKSDLFIYTGKFMEPWAEDIIKGVTNKKVVSV</sequence>
<dbReference type="Pfam" id="PF01297">
    <property type="entry name" value="ZnuA"/>
    <property type="match status" value="1"/>
</dbReference>
<proteinExistence type="inferred from homology"/>
<dbReference type="GO" id="GO:0046872">
    <property type="term" value="F:metal ion binding"/>
    <property type="evidence" value="ECO:0007669"/>
    <property type="project" value="InterPro"/>
</dbReference>
<dbReference type="PANTHER" id="PTHR42953:SF3">
    <property type="entry name" value="HIGH-AFFINITY ZINC UPTAKE SYSTEM PROTEIN ZNUA"/>
    <property type="match status" value="1"/>
</dbReference>
<organism evidence="6 7">
    <name type="scientific">Candidatus Roizmanbacteria bacterium CG_4_9_14_0_8_um_filter_34_12</name>
    <dbReference type="NCBI Taxonomy" id="1974840"/>
    <lineage>
        <taxon>Bacteria</taxon>
        <taxon>Candidatus Roizmaniibacteriota</taxon>
    </lineage>
</organism>
<gene>
    <name evidence="6" type="ORF">CO083_04195</name>
</gene>
<dbReference type="InterPro" id="IPR006129">
    <property type="entry name" value="AdhesinB"/>
</dbReference>
<keyword evidence="5" id="KW-0812">Transmembrane</keyword>
<evidence type="ECO:0000313" key="6">
    <source>
        <dbReference type="EMBL" id="PJB87958.1"/>
    </source>
</evidence>
<evidence type="ECO:0000256" key="2">
    <source>
        <dbReference type="ARBA" id="ARBA00022448"/>
    </source>
</evidence>
<name>A0A2M8DC20_9BACT</name>
<dbReference type="AlphaFoldDB" id="A0A2M8DC20"/>
<feature type="non-terminal residue" evidence="6">
    <location>
        <position position="113"/>
    </location>
</feature>
<keyword evidence="2 4" id="KW-0813">Transport</keyword>
<dbReference type="EMBL" id="PFTH01000160">
    <property type="protein sequence ID" value="PJB87958.1"/>
    <property type="molecule type" value="Genomic_DNA"/>
</dbReference>
<evidence type="ECO:0000313" key="7">
    <source>
        <dbReference type="Proteomes" id="UP000229706"/>
    </source>
</evidence>
<dbReference type="Gene3D" id="3.40.50.1980">
    <property type="entry name" value="Nitrogenase molybdenum iron protein domain"/>
    <property type="match status" value="1"/>
</dbReference>
<reference evidence="7" key="1">
    <citation type="submission" date="2017-09" db="EMBL/GenBank/DDBJ databases">
        <title>Depth-based differentiation of microbial function through sediment-hosted aquifers and enrichment of novel symbionts in the deep terrestrial subsurface.</title>
        <authorList>
            <person name="Probst A.J."/>
            <person name="Ladd B."/>
            <person name="Jarett J.K."/>
            <person name="Geller-Mcgrath D.E."/>
            <person name="Sieber C.M.K."/>
            <person name="Emerson J.B."/>
            <person name="Anantharaman K."/>
            <person name="Thomas B.C."/>
            <person name="Malmstrom R."/>
            <person name="Stieglmeier M."/>
            <person name="Klingl A."/>
            <person name="Woyke T."/>
            <person name="Ryan C.M."/>
            <person name="Banfield J.F."/>
        </authorList>
    </citation>
    <scope>NUCLEOTIDE SEQUENCE [LARGE SCALE GENOMIC DNA]</scope>
</reference>
<protein>
    <submittedName>
        <fullName evidence="6">ABC transporter substrate-binding protein</fullName>
    </submittedName>
</protein>
<dbReference type="GO" id="GO:0030001">
    <property type="term" value="P:metal ion transport"/>
    <property type="evidence" value="ECO:0007669"/>
    <property type="project" value="InterPro"/>
</dbReference>
<dbReference type="PRINTS" id="PR00690">
    <property type="entry name" value="ADHESNFAMILY"/>
</dbReference>
<dbReference type="Proteomes" id="UP000229706">
    <property type="component" value="Unassembled WGS sequence"/>
</dbReference>
<dbReference type="InterPro" id="IPR006127">
    <property type="entry name" value="ZnuA-like"/>
</dbReference>
<dbReference type="SUPFAM" id="SSF53807">
    <property type="entry name" value="Helical backbone' metal receptor"/>
    <property type="match status" value="1"/>
</dbReference>
<keyword evidence="5" id="KW-0472">Membrane</keyword>
<comment type="caution">
    <text evidence="6">The sequence shown here is derived from an EMBL/GenBank/DDBJ whole genome shotgun (WGS) entry which is preliminary data.</text>
</comment>
<keyword evidence="3" id="KW-0732">Signal</keyword>
<evidence type="ECO:0000256" key="4">
    <source>
        <dbReference type="RuleBase" id="RU003512"/>
    </source>
</evidence>
<comment type="similarity">
    <text evidence="1 4">Belongs to the bacterial solute-binding protein 9 family.</text>
</comment>
<evidence type="ECO:0000256" key="1">
    <source>
        <dbReference type="ARBA" id="ARBA00011028"/>
    </source>
</evidence>
<accession>A0A2M8DC20</accession>
<dbReference type="PANTHER" id="PTHR42953">
    <property type="entry name" value="HIGH-AFFINITY ZINC UPTAKE SYSTEM PROTEIN ZNUA-RELATED"/>
    <property type="match status" value="1"/>
</dbReference>
<evidence type="ECO:0000256" key="3">
    <source>
        <dbReference type="ARBA" id="ARBA00022729"/>
    </source>
</evidence>
<keyword evidence="5" id="KW-1133">Transmembrane helix</keyword>
<dbReference type="InterPro" id="IPR006128">
    <property type="entry name" value="Lipoprotein_PsaA-like"/>
</dbReference>